<keyword evidence="2" id="KW-1185">Reference proteome</keyword>
<protein>
    <recommendedName>
        <fullName evidence="3">Fucose-specific lectin</fullName>
    </recommendedName>
</protein>
<organism evidence="1 2">
    <name type="scientific">Serendipita vermifera MAFF 305830</name>
    <dbReference type="NCBI Taxonomy" id="933852"/>
    <lineage>
        <taxon>Eukaryota</taxon>
        <taxon>Fungi</taxon>
        <taxon>Dikarya</taxon>
        <taxon>Basidiomycota</taxon>
        <taxon>Agaricomycotina</taxon>
        <taxon>Agaricomycetes</taxon>
        <taxon>Sebacinales</taxon>
        <taxon>Serendipitaceae</taxon>
        <taxon>Serendipita</taxon>
    </lineage>
</organism>
<dbReference type="Gene3D" id="2.120.10.70">
    <property type="entry name" value="Fucose-specific lectin"/>
    <property type="match status" value="1"/>
</dbReference>
<name>A0A0C3B7Q2_SERVB</name>
<dbReference type="HOGENOM" id="CLU_697495_0_0_1"/>
<feature type="non-terminal residue" evidence="1">
    <location>
        <position position="1"/>
    </location>
</feature>
<gene>
    <name evidence="1" type="ORF">M408DRAFT_329733</name>
</gene>
<evidence type="ECO:0000313" key="1">
    <source>
        <dbReference type="EMBL" id="KIM28134.1"/>
    </source>
</evidence>
<accession>A0A0C3B7Q2</accession>
<dbReference type="SUPFAM" id="SSF89372">
    <property type="entry name" value="Fucose-specific lectin"/>
    <property type="match status" value="1"/>
</dbReference>
<proteinExistence type="predicted"/>
<dbReference type="OrthoDB" id="3219467at2759"/>
<dbReference type="AlphaFoldDB" id="A0A0C3B7Q2"/>
<reference evidence="1 2" key="1">
    <citation type="submission" date="2014-04" db="EMBL/GenBank/DDBJ databases">
        <authorList>
            <consortium name="DOE Joint Genome Institute"/>
            <person name="Kuo A."/>
            <person name="Zuccaro A."/>
            <person name="Kohler A."/>
            <person name="Nagy L.G."/>
            <person name="Floudas D."/>
            <person name="Copeland A."/>
            <person name="Barry K.W."/>
            <person name="Cichocki N."/>
            <person name="Veneault-Fourrey C."/>
            <person name="LaButti K."/>
            <person name="Lindquist E.A."/>
            <person name="Lipzen A."/>
            <person name="Lundell T."/>
            <person name="Morin E."/>
            <person name="Murat C."/>
            <person name="Sun H."/>
            <person name="Tunlid A."/>
            <person name="Henrissat B."/>
            <person name="Grigoriev I.V."/>
            <person name="Hibbett D.S."/>
            <person name="Martin F."/>
            <person name="Nordberg H.P."/>
            <person name="Cantor M.N."/>
            <person name="Hua S.X."/>
        </authorList>
    </citation>
    <scope>NUCLEOTIDE SEQUENCE [LARGE SCALE GENOMIC DNA]</scope>
    <source>
        <strain evidence="1 2">MAFF 305830</strain>
    </source>
</reference>
<dbReference type="Proteomes" id="UP000054097">
    <property type="component" value="Unassembled WGS sequence"/>
</dbReference>
<dbReference type="EMBL" id="KN824295">
    <property type="protein sequence ID" value="KIM28134.1"/>
    <property type="molecule type" value="Genomic_DNA"/>
</dbReference>
<reference evidence="2" key="2">
    <citation type="submission" date="2015-01" db="EMBL/GenBank/DDBJ databases">
        <title>Evolutionary Origins and Diversification of the Mycorrhizal Mutualists.</title>
        <authorList>
            <consortium name="DOE Joint Genome Institute"/>
            <consortium name="Mycorrhizal Genomics Consortium"/>
            <person name="Kohler A."/>
            <person name="Kuo A."/>
            <person name="Nagy L.G."/>
            <person name="Floudas D."/>
            <person name="Copeland A."/>
            <person name="Barry K.W."/>
            <person name="Cichocki N."/>
            <person name="Veneault-Fourrey C."/>
            <person name="LaButti K."/>
            <person name="Lindquist E.A."/>
            <person name="Lipzen A."/>
            <person name="Lundell T."/>
            <person name="Morin E."/>
            <person name="Murat C."/>
            <person name="Riley R."/>
            <person name="Ohm R."/>
            <person name="Sun H."/>
            <person name="Tunlid A."/>
            <person name="Henrissat B."/>
            <person name="Grigoriev I.V."/>
            <person name="Hibbett D.S."/>
            <person name="Martin F."/>
        </authorList>
    </citation>
    <scope>NUCLEOTIDE SEQUENCE [LARGE SCALE GENOMIC DNA]</scope>
    <source>
        <strain evidence="2">MAFF 305830</strain>
    </source>
</reference>
<evidence type="ECO:0000313" key="2">
    <source>
        <dbReference type="Proteomes" id="UP000054097"/>
    </source>
</evidence>
<sequence>DNNGIWFTQFNGHSWSLIDNVKRHRPELGIAKGTSPCPVSFGQKLYLFFNGAGMDGIFCVTKYNGTHWDQFFEVAQAIGATTSINFLPSTSPSATTFQNSIHLFWNGVDDTGIFSTTFDGNKWSPPINVAEKAPGLVIAQGTSPAAIAYKGHLYLFYNGAEDGGTGFTRLSVQGNWERAQSVKALIGFMGYLEKTSPSAFLINGGETLCLSWTGCGRNGTWYVTRAGDKWLGEQKSLSREVGEQKIESGSACGVEFLGTLYIFWKHETHGLYMTTGLPPSAKNVDWPQLLTNIQNGRMFLLVVEDTQAISALEAIANKTAEGNLSQKIFNDDSWTASTQFNTVLRGIRMLTDFAIIAGGAWHLLRNHLNGGQRLVVLTYIPPAMSELQQQFEMAVV</sequence>
<evidence type="ECO:0008006" key="3">
    <source>
        <dbReference type="Google" id="ProtNLM"/>
    </source>
</evidence>